<dbReference type="InterPro" id="IPR051402">
    <property type="entry name" value="KPR-Related"/>
</dbReference>
<dbReference type="Proteomes" id="UP000677265">
    <property type="component" value="Unassembled WGS sequence"/>
</dbReference>
<keyword evidence="3 4" id="KW-0560">Oxidoreductase</keyword>
<dbReference type="InterPro" id="IPR013328">
    <property type="entry name" value="6PGD_dom2"/>
</dbReference>
<dbReference type="InterPro" id="IPR036291">
    <property type="entry name" value="NAD(P)-bd_dom_sf"/>
</dbReference>
<dbReference type="InterPro" id="IPR013332">
    <property type="entry name" value="KPR_N"/>
</dbReference>
<dbReference type="InterPro" id="IPR013752">
    <property type="entry name" value="KPA_reductase"/>
</dbReference>
<dbReference type="InterPro" id="IPR008927">
    <property type="entry name" value="6-PGluconate_DH-like_C_sf"/>
</dbReference>
<sequence>MKIGVAGTGAVGGYFGGLLKRAGNEVIFLARGNNLERMRENGLTIESDSESFTVEATFTDCYEDFMDVDLLLFCVKSTSTMEMAEKFTRVLKESCMIMTLQNGVDNEEFLASVFGSGRILSAAAYIQAGVTESGTVKQIGVPPKLVFGALEEDLRERLSVIQELFNIANIEAYSTRDILKIKWKKLLWNVTFNPLTALIEAKVRAIYEDKGLKETAIKICQEAIAVARAAGVEIEEEQYETVMMQGQFAQDHQTSMLQDKLKGKPLELESIAGYIVKKGKELGVETPVLNTIYHLLNFQTRNV</sequence>
<organism evidence="7">
    <name type="scientific">Neobacillus citreus</name>
    <dbReference type="NCBI Taxonomy" id="2833578"/>
    <lineage>
        <taxon>Bacteria</taxon>
        <taxon>Bacillati</taxon>
        <taxon>Bacillota</taxon>
        <taxon>Bacilli</taxon>
        <taxon>Bacillales</taxon>
        <taxon>Bacillaceae</taxon>
        <taxon>Neobacillus</taxon>
    </lineage>
</organism>
<comment type="function">
    <text evidence="4">Catalyzes the NADPH-dependent reduction of ketopantoate into pantoic acid.</text>
</comment>
<evidence type="ECO:0000256" key="2">
    <source>
        <dbReference type="ARBA" id="ARBA00022857"/>
    </source>
</evidence>
<evidence type="ECO:0000256" key="4">
    <source>
        <dbReference type="RuleBase" id="RU362068"/>
    </source>
</evidence>
<evidence type="ECO:0000259" key="5">
    <source>
        <dbReference type="Pfam" id="PF02558"/>
    </source>
</evidence>
<dbReference type="PANTHER" id="PTHR21708">
    <property type="entry name" value="PROBABLE 2-DEHYDROPANTOATE 2-REDUCTASE"/>
    <property type="match status" value="1"/>
</dbReference>
<dbReference type="GO" id="GO:0008677">
    <property type="term" value="F:2-dehydropantoate 2-reductase activity"/>
    <property type="evidence" value="ECO:0007669"/>
    <property type="project" value="UniProtKB-EC"/>
</dbReference>
<dbReference type="EMBL" id="JAGYPE010000001">
    <property type="protein sequence ID" value="MBS4180416.1"/>
    <property type="molecule type" value="Genomic_DNA"/>
</dbReference>
<dbReference type="InterPro" id="IPR003710">
    <property type="entry name" value="ApbA"/>
</dbReference>
<dbReference type="GO" id="GO:0005737">
    <property type="term" value="C:cytoplasm"/>
    <property type="evidence" value="ECO:0007669"/>
    <property type="project" value="TreeGrafter"/>
</dbReference>
<proteinExistence type="inferred from homology"/>
<dbReference type="NCBIfam" id="TIGR00745">
    <property type="entry name" value="apbA_panE"/>
    <property type="match status" value="1"/>
</dbReference>
<accession>A0A942SV84</accession>
<name>A0A942SV84_9BACI</name>
<dbReference type="PANTHER" id="PTHR21708:SF26">
    <property type="entry name" value="2-DEHYDROPANTOATE 2-REDUCTASE"/>
    <property type="match status" value="1"/>
</dbReference>
<evidence type="ECO:0000256" key="3">
    <source>
        <dbReference type="ARBA" id="ARBA00023002"/>
    </source>
</evidence>
<feature type="domain" description="Ketopantoate reductase C-terminal" evidence="6">
    <location>
        <begin position="177"/>
        <end position="297"/>
    </location>
</feature>
<dbReference type="EMBL" id="JAGYPE020000001">
    <property type="protein sequence ID" value="MCH6264001.1"/>
    <property type="molecule type" value="Genomic_DNA"/>
</dbReference>
<dbReference type="SUPFAM" id="SSF51735">
    <property type="entry name" value="NAD(P)-binding Rossmann-fold domains"/>
    <property type="match status" value="1"/>
</dbReference>
<evidence type="ECO:0000313" key="8">
    <source>
        <dbReference type="EMBL" id="MCH6264001.1"/>
    </source>
</evidence>
<dbReference type="Gene3D" id="3.40.50.720">
    <property type="entry name" value="NAD(P)-binding Rossmann-like Domain"/>
    <property type="match status" value="1"/>
</dbReference>
<comment type="similarity">
    <text evidence="1 4">Belongs to the ketopantoate reductase family.</text>
</comment>
<protein>
    <recommendedName>
        <fullName evidence="4">2-dehydropantoate 2-reductase</fullName>
        <ecNumber evidence="4">1.1.1.169</ecNumber>
    </recommendedName>
    <alternativeName>
        <fullName evidence="4">Ketopantoate reductase</fullName>
    </alternativeName>
</protein>
<keyword evidence="4" id="KW-0566">Pantothenate biosynthesis</keyword>
<dbReference type="GO" id="GO:0015940">
    <property type="term" value="P:pantothenate biosynthetic process"/>
    <property type="evidence" value="ECO:0007669"/>
    <property type="project" value="UniProtKB-KW"/>
</dbReference>
<dbReference type="Gene3D" id="1.10.1040.10">
    <property type="entry name" value="N-(1-d-carboxylethyl)-l-norvaline Dehydrogenase, domain 2"/>
    <property type="match status" value="1"/>
</dbReference>
<keyword evidence="9" id="KW-1185">Reference proteome</keyword>
<dbReference type="Pfam" id="PF08546">
    <property type="entry name" value="ApbA_C"/>
    <property type="match status" value="1"/>
</dbReference>
<gene>
    <name evidence="8" type="ORF">KHB02_000485</name>
    <name evidence="7" type="ORF">KHB02_03315</name>
</gene>
<evidence type="ECO:0000313" key="9">
    <source>
        <dbReference type="Proteomes" id="UP000677265"/>
    </source>
</evidence>
<evidence type="ECO:0000313" key="7">
    <source>
        <dbReference type="EMBL" id="MBS4180416.1"/>
    </source>
</evidence>
<dbReference type="SUPFAM" id="SSF48179">
    <property type="entry name" value="6-phosphogluconate dehydrogenase C-terminal domain-like"/>
    <property type="match status" value="1"/>
</dbReference>
<evidence type="ECO:0000259" key="6">
    <source>
        <dbReference type="Pfam" id="PF08546"/>
    </source>
</evidence>
<dbReference type="EC" id="1.1.1.169" evidence="4"/>
<dbReference type="RefSeq" id="WP_213140405.1">
    <property type="nucleotide sequence ID" value="NZ_JAGYPE020000001.1"/>
</dbReference>
<evidence type="ECO:0000256" key="1">
    <source>
        <dbReference type="ARBA" id="ARBA00007870"/>
    </source>
</evidence>
<comment type="caution">
    <text evidence="7">The sequence shown here is derived from an EMBL/GenBank/DDBJ whole genome shotgun (WGS) entry which is preliminary data.</text>
</comment>
<comment type="catalytic activity">
    <reaction evidence="4">
        <text>(R)-pantoate + NADP(+) = 2-dehydropantoate + NADPH + H(+)</text>
        <dbReference type="Rhea" id="RHEA:16233"/>
        <dbReference type="ChEBI" id="CHEBI:11561"/>
        <dbReference type="ChEBI" id="CHEBI:15378"/>
        <dbReference type="ChEBI" id="CHEBI:15980"/>
        <dbReference type="ChEBI" id="CHEBI:57783"/>
        <dbReference type="ChEBI" id="CHEBI:58349"/>
        <dbReference type="EC" id="1.1.1.169"/>
    </reaction>
</comment>
<reference evidence="7" key="1">
    <citation type="submission" date="2021-05" db="EMBL/GenBank/DDBJ databases">
        <title>Novel Bacillus species.</title>
        <authorList>
            <person name="Liu G."/>
        </authorList>
    </citation>
    <scope>NUCLEOTIDE SEQUENCE</scope>
    <source>
        <strain evidence="7 9">FJAT-50051</strain>
    </source>
</reference>
<dbReference type="Pfam" id="PF02558">
    <property type="entry name" value="ApbA"/>
    <property type="match status" value="1"/>
</dbReference>
<dbReference type="AlphaFoldDB" id="A0A942SV84"/>
<feature type="domain" description="Ketopantoate reductase N-terminal" evidence="5">
    <location>
        <begin position="3"/>
        <end position="151"/>
    </location>
</feature>
<dbReference type="FunFam" id="1.10.1040.10:FF:000017">
    <property type="entry name" value="2-dehydropantoate 2-reductase"/>
    <property type="match status" value="1"/>
</dbReference>
<keyword evidence="2 4" id="KW-0521">NADP</keyword>
<comment type="pathway">
    <text evidence="4">Cofactor biosynthesis; (R)-pantothenate biosynthesis; (R)-pantoate from 3-methyl-2-oxobutanoate: step 2/2.</text>
</comment>